<evidence type="ECO:0000313" key="1">
    <source>
        <dbReference type="EMBL" id="KLO08033.1"/>
    </source>
</evidence>
<dbReference type="EMBL" id="KQ086109">
    <property type="protein sequence ID" value="KLO08033.1"/>
    <property type="molecule type" value="Genomic_DNA"/>
</dbReference>
<evidence type="ECO:0000313" key="2">
    <source>
        <dbReference type="Proteomes" id="UP000053477"/>
    </source>
</evidence>
<dbReference type="InParanoid" id="A0A0H2RET2"/>
<organism evidence="1 2">
    <name type="scientific">Schizopora paradoxa</name>
    <dbReference type="NCBI Taxonomy" id="27342"/>
    <lineage>
        <taxon>Eukaryota</taxon>
        <taxon>Fungi</taxon>
        <taxon>Dikarya</taxon>
        <taxon>Basidiomycota</taxon>
        <taxon>Agaricomycotina</taxon>
        <taxon>Agaricomycetes</taxon>
        <taxon>Hymenochaetales</taxon>
        <taxon>Schizoporaceae</taxon>
        <taxon>Schizopora</taxon>
    </lineage>
</organism>
<protein>
    <submittedName>
        <fullName evidence="1">Uncharacterized protein</fullName>
    </submittedName>
</protein>
<proteinExistence type="predicted"/>
<accession>A0A0H2RET2</accession>
<name>A0A0H2RET2_9AGAM</name>
<dbReference type="Proteomes" id="UP000053477">
    <property type="component" value="Unassembled WGS sequence"/>
</dbReference>
<sequence length="87" mass="10051">MKLQKAAHRIHSLRGRELSIAKGYAKLEDSQSVSADLLARDPLELMKYLESTVEMEHEVGAQWSMMLAEFASSIKPFRNHQPRRLRE</sequence>
<keyword evidence="2" id="KW-1185">Reference proteome</keyword>
<reference evidence="1 2" key="1">
    <citation type="submission" date="2015-04" db="EMBL/GenBank/DDBJ databases">
        <title>Complete genome sequence of Schizopora paradoxa KUC8140, a cosmopolitan wood degrader in East Asia.</title>
        <authorList>
            <consortium name="DOE Joint Genome Institute"/>
            <person name="Min B."/>
            <person name="Park H."/>
            <person name="Jang Y."/>
            <person name="Kim J.-J."/>
            <person name="Kim K.H."/>
            <person name="Pangilinan J."/>
            <person name="Lipzen A."/>
            <person name="Riley R."/>
            <person name="Grigoriev I.V."/>
            <person name="Spatafora J.W."/>
            <person name="Choi I.-G."/>
        </authorList>
    </citation>
    <scope>NUCLEOTIDE SEQUENCE [LARGE SCALE GENOMIC DNA]</scope>
    <source>
        <strain evidence="1 2">KUC8140</strain>
    </source>
</reference>
<dbReference type="AlphaFoldDB" id="A0A0H2RET2"/>
<gene>
    <name evidence="1" type="ORF">SCHPADRAFT_624486</name>
</gene>